<dbReference type="PANTHER" id="PTHR43798">
    <property type="entry name" value="MONOACYLGLYCEROL LIPASE"/>
    <property type="match status" value="1"/>
</dbReference>
<dbReference type="InterPro" id="IPR000073">
    <property type="entry name" value="AB_hydrolase_1"/>
</dbReference>
<dbReference type="SUPFAM" id="SSF53474">
    <property type="entry name" value="alpha/beta-Hydrolases"/>
    <property type="match status" value="1"/>
</dbReference>
<comment type="caution">
    <text evidence="3">The sequence shown here is derived from an EMBL/GenBank/DDBJ whole genome shotgun (WGS) entry which is preliminary data.</text>
</comment>
<dbReference type="GO" id="GO:0016787">
    <property type="term" value="F:hydrolase activity"/>
    <property type="evidence" value="ECO:0007669"/>
    <property type="project" value="UniProtKB-KW"/>
</dbReference>
<dbReference type="Proteomes" id="UP001500467">
    <property type="component" value="Unassembled WGS sequence"/>
</dbReference>
<dbReference type="InterPro" id="IPR029058">
    <property type="entry name" value="AB_hydrolase_fold"/>
</dbReference>
<keyword evidence="4" id="KW-1185">Reference proteome</keyword>
<gene>
    <name evidence="3" type="ORF">GCM10009675_30710</name>
</gene>
<dbReference type="EMBL" id="BAAALM010000009">
    <property type="protein sequence ID" value="GAA1208648.1"/>
    <property type="molecule type" value="Genomic_DNA"/>
</dbReference>
<dbReference type="Gene3D" id="3.40.50.1820">
    <property type="entry name" value="alpha/beta hydrolase"/>
    <property type="match status" value="1"/>
</dbReference>
<feature type="compositionally biased region" description="Basic and acidic residues" evidence="1">
    <location>
        <begin position="67"/>
        <end position="77"/>
    </location>
</feature>
<evidence type="ECO:0000259" key="2">
    <source>
        <dbReference type="Pfam" id="PF00561"/>
    </source>
</evidence>
<dbReference type="PRINTS" id="PR00111">
    <property type="entry name" value="ABHYDROLASE"/>
</dbReference>
<keyword evidence="3" id="KW-0378">Hydrolase</keyword>
<dbReference type="InterPro" id="IPR050266">
    <property type="entry name" value="AB_hydrolase_sf"/>
</dbReference>
<reference evidence="4" key="1">
    <citation type="journal article" date="2019" name="Int. J. Syst. Evol. Microbiol.">
        <title>The Global Catalogue of Microorganisms (GCM) 10K type strain sequencing project: providing services to taxonomists for standard genome sequencing and annotation.</title>
        <authorList>
            <consortium name="The Broad Institute Genomics Platform"/>
            <consortium name="The Broad Institute Genome Sequencing Center for Infectious Disease"/>
            <person name="Wu L."/>
            <person name="Ma J."/>
        </authorList>
    </citation>
    <scope>NUCLEOTIDE SEQUENCE [LARGE SCALE GENOMIC DNA]</scope>
    <source>
        <strain evidence="4">JCM 13022</strain>
    </source>
</reference>
<feature type="domain" description="AB hydrolase-1" evidence="2">
    <location>
        <begin position="120"/>
        <end position="369"/>
    </location>
</feature>
<accession>A0ABP4G0T7</accession>
<protein>
    <submittedName>
        <fullName evidence="3">Alpha/beta fold hydrolase</fullName>
    </submittedName>
</protein>
<dbReference type="Pfam" id="PF00561">
    <property type="entry name" value="Abhydrolase_1"/>
    <property type="match status" value="1"/>
</dbReference>
<evidence type="ECO:0000313" key="4">
    <source>
        <dbReference type="Proteomes" id="UP001500467"/>
    </source>
</evidence>
<proteinExistence type="predicted"/>
<sequence length="388" mass="41832">MLDVVSETASSTSAPIPQHRQRPAVRSANPRRGPLTHVPLSRASLPAYDPMLPPWEGSWEPVGTGGDRGHSTGDHAPDGPAPDGPAPGGRGVDGHNAGADVGGMRLHVRRTPGLRERTTVYVHGLGGSSTNWTDLAAQLAPHAEGIALDLPGFGFSEPPRGFAYSLGAHADVVARYLESLGRPVDLVGNSMGGAVSLLLAARRPELVRTLTLVSPAMPDRRPDPRRLSDPRMALAMLPVVGTPVRRQLARLTPEERALQTIRLVYADADRFPRHRLTEQAEEFAARSAQQWAAAALARSTLEIFRSWFTPGPGSLWSAAPRVRVPTLVVWGTQDRVISVRRARRTAGAIPSARLLVLPRTGHVAQMERPVTVARAVLGMWEHVADGRW</sequence>
<feature type="region of interest" description="Disordered" evidence="1">
    <location>
        <begin position="1"/>
        <end position="101"/>
    </location>
</feature>
<name>A0ABP4G0T7_9PSEU</name>
<organism evidence="3 4">
    <name type="scientific">Prauserella alba</name>
    <dbReference type="NCBI Taxonomy" id="176898"/>
    <lineage>
        <taxon>Bacteria</taxon>
        <taxon>Bacillati</taxon>
        <taxon>Actinomycetota</taxon>
        <taxon>Actinomycetes</taxon>
        <taxon>Pseudonocardiales</taxon>
        <taxon>Pseudonocardiaceae</taxon>
        <taxon>Prauserella</taxon>
    </lineage>
</organism>
<evidence type="ECO:0000256" key="1">
    <source>
        <dbReference type="SAM" id="MobiDB-lite"/>
    </source>
</evidence>
<evidence type="ECO:0000313" key="3">
    <source>
        <dbReference type="EMBL" id="GAA1208648.1"/>
    </source>
</evidence>
<dbReference type="PANTHER" id="PTHR43798:SF33">
    <property type="entry name" value="HYDROLASE, PUTATIVE (AFU_ORTHOLOGUE AFUA_2G14860)-RELATED"/>
    <property type="match status" value="1"/>
</dbReference>